<protein>
    <submittedName>
        <fullName evidence="1">Uncharacterized protein</fullName>
    </submittedName>
</protein>
<reference evidence="1 2" key="1">
    <citation type="submission" date="2016-04" db="EMBL/GenBank/DDBJ databases">
        <title>A degradative enzymes factory behind the ericoid mycorrhizal symbiosis.</title>
        <authorList>
            <consortium name="DOE Joint Genome Institute"/>
            <person name="Martino E."/>
            <person name="Morin E."/>
            <person name="Grelet G."/>
            <person name="Kuo A."/>
            <person name="Kohler A."/>
            <person name="Daghino S."/>
            <person name="Barry K."/>
            <person name="Choi C."/>
            <person name="Cichocki N."/>
            <person name="Clum A."/>
            <person name="Copeland A."/>
            <person name="Hainaut M."/>
            <person name="Haridas S."/>
            <person name="Labutti K."/>
            <person name="Lindquist E."/>
            <person name="Lipzen A."/>
            <person name="Khouja H.-R."/>
            <person name="Murat C."/>
            <person name="Ohm R."/>
            <person name="Olson A."/>
            <person name="Spatafora J."/>
            <person name="Veneault-Fourrey C."/>
            <person name="Henrissat B."/>
            <person name="Grigoriev I."/>
            <person name="Martin F."/>
            <person name="Perotto S."/>
        </authorList>
    </citation>
    <scope>NUCLEOTIDE SEQUENCE [LARGE SCALE GENOMIC DNA]</scope>
    <source>
        <strain evidence="1 2">E</strain>
    </source>
</reference>
<dbReference type="EMBL" id="KZ613872">
    <property type="protein sequence ID" value="PMD53590.1"/>
    <property type="molecule type" value="Genomic_DNA"/>
</dbReference>
<keyword evidence="2" id="KW-1185">Reference proteome</keyword>
<gene>
    <name evidence="1" type="ORF">K444DRAFT_541453</name>
</gene>
<name>A0A2J6SS69_9HELO</name>
<sequence>MAQPSWPCSRLPFLGKPFSGMKECVQYCSSLSQTPELSSAKDAFPSVSGWRRVCR</sequence>
<dbReference type="GeneID" id="36583876"/>
<dbReference type="OrthoDB" id="3352776at2759"/>
<organism evidence="1 2">
    <name type="scientific">Hyaloscypha bicolor E</name>
    <dbReference type="NCBI Taxonomy" id="1095630"/>
    <lineage>
        <taxon>Eukaryota</taxon>
        <taxon>Fungi</taxon>
        <taxon>Dikarya</taxon>
        <taxon>Ascomycota</taxon>
        <taxon>Pezizomycotina</taxon>
        <taxon>Leotiomycetes</taxon>
        <taxon>Helotiales</taxon>
        <taxon>Hyaloscyphaceae</taxon>
        <taxon>Hyaloscypha</taxon>
        <taxon>Hyaloscypha bicolor</taxon>
    </lineage>
</organism>
<dbReference type="InParanoid" id="A0A2J6SS69"/>
<evidence type="ECO:0000313" key="1">
    <source>
        <dbReference type="EMBL" id="PMD53590.1"/>
    </source>
</evidence>
<accession>A0A2J6SS69</accession>
<evidence type="ECO:0000313" key="2">
    <source>
        <dbReference type="Proteomes" id="UP000235371"/>
    </source>
</evidence>
<proteinExistence type="predicted"/>
<dbReference type="Proteomes" id="UP000235371">
    <property type="component" value="Unassembled WGS sequence"/>
</dbReference>
<dbReference type="RefSeq" id="XP_024730494.1">
    <property type="nucleotide sequence ID" value="XM_024875797.1"/>
</dbReference>
<dbReference type="AlphaFoldDB" id="A0A2J6SS69"/>